<feature type="compositionally biased region" description="Basic and acidic residues" evidence="10">
    <location>
        <begin position="103"/>
        <end position="115"/>
    </location>
</feature>
<evidence type="ECO:0000313" key="12">
    <source>
        <dbReference type="Proteomes" id="UP001214628"/>
    </source>
</evidence>
<keyword evidence="3" id="KW-0808">Transferase</keyword>
<evidence type="ECO:0000256" key="7">
    <source>
        <dbReference type="ARBA" id="ARBA00022840"/>
    </source>
</evidence>
<evidence type="ECO:0000256" key="6">
    <source>
        <dbReference type="ARBA" id="ARBA00022741"/>
    </source>
</evidence>
<accession>A0AAF0FEL4</accession>
<keyword evidence="6" id="KW-0547">Nucleotide-binding</keyword>
<proteinExistence type="inferred from homology"/>
<evidence type="ECO:0000256" key="2">
    <source>
        <dbReference type="ARBA" id="ARBA00009747"/>
    </source>
</evidence>
<keyword evidence="7" id="KW-0067">ATP-binding</keyword>
<dbReference type="EMBL" id="CP118381">
    <property type="protein sequence ID" value="WFD45094.1"/>
    <property type="molecule type" value="Genomic_DNA"/>
</dbReference>
<evidence type="ECO:0000256" key="4">
    <source>
        <dbReference type="ARBA" id="ARBA00022695"/>
    </source>
</evidence>
<feature type="compositionally biased region" description="Acidic residues" evidence="10">
    <location>
        <begin position="93"/>
        <end position="102"/>
    </location>
</feature>
<feature type="compositionally biased region" description="Low complexity" evidence="10">
    <location>
        <begin position="438"/>
        <end position="457"/>
    </location>
</feature>
<evidence type="ECO:0000256" key="1">
    <source>
        <dbReference type="ARBA" id="ARBA00001946"/>
    </source>
</evidence>
<evidence type="ECO:0000256" key="3">
    <source>
        <dbReference type="ARBA" id="ARBA00022679"/>
    </source>
</evidence>
<dbReference type="GO" id="GO:0005524">
    <property type="term" value="F:ATP binding"/>
    <property type="evidence" value="ECO:0007669"/>
    <property type="project" value="UniProtKB-KW"/>
</dbReference>
<dbReference type="Proteomes" id="UP001214628">
    <property type="component" value="Chromosome 7"/>
</dbReference>
<dbReference type="PANTHER" id="PTHR32057:SF14">
    <property type="entry name" value="PROTEIN ADENYLYLTRANSFERASE SELO, MITOCHONDRIAL"/>
    <property type="match status" value="1"/>
</dbReference>
<evidence type="ECO:0000256" key="8">
    <source>
        <dbReference type="ARBA" id="ARBA00022842"/>
    </source>
</evidence>
<keyword evidence="12" id="KW-1185">Reference proteome</keyword>
<dbReference type="Pfam" id="PF02696">
    <property type="entry name" value="SelO"/>
    <property type="match status" value="1"/>
</dbReference>
<evidence type="ECO:0000256" key="9">
    <source>
        <dbReference type="ARBA" id="ARBA00031547"/>
    </source>
</evidence>
<gene>
    <name evidence="11" type="ORF">MPSI1_003771</name>
</gene>
<dbReference type="InterPro" id="IPR003846">
    <property type="entry name" value="SelO"/>
</dbReference>
<organism evidence="11 12">
    <name type="scientific">Malassezia psittaci</name>
    <dbReference type="NCBI Taxonomy" id="1821823"/>
    <lineage>
        <taxon>Eukaryota</taxon>
        <taxon>Fungi</taxon>
        <taxon>Dikarya</taxon>
        <taxon>Basidiomycota</taxon>
        <taxon>Ustilaginomycotina</taxon>
        <taxon>Malasseziomycetes</taxon>
        <taxon>Malasseziales</taxon>
        <taxon>Malasseziaceae</taxon>
        <taxon>Malassezia</taxon>
    </lineage>
</organism>
<reference evidence="11" key="1">
    <citation type="submission" date="2023-02" db="EMBL/GenBank/DDBJ databases">
        <title>Mating type loci evolution in Malassezia.</title>
        <authorList>
            <person name="Coelho M.A."/>
        </authorList>
    </citation>
    <scope>NUCLEOTIDE SEQUENCE</scope>
    <source>
        <strain evidence="11">CBS 14136</strain>
    </source>
</reference>
<feature type="region of interest" description="Disordered" evidence="10">
    <location>
        <begin position="438"/>
        <end position="460"/>
    </location>
</feature>
<feature type="compositionally biased region" description="Polar residues" evidence="10">
    <location>
        <begin position="73"/>
        <end position="92"/>
    </location>
</feature>
<evidence type="ECO:0000256" key="10">
    <source>
        <dbReference type="SAM" id="MobiDB-lite"/>
    </source>
</evidence>
<evidence type="ECO:0000256" key="5">
    <source>
        <dbReference type="ARBA" id="ARBA00022723"/>
    </source>
</evidence>
<dbReference type="GO" id="GO:0005739">
    <property type="term" value="C:mitochondrion"/>
    <property type="evidence" value="ECO:0007669"/>
    <property type="project" value="TreeGrafter"/>
</dbReference>
<keyword evidence="4" id="KW-0548">Nucleotidyltransferase</keyword>
<name>A0AAF0FEL4_9BASI</name>
<dbReference type="AlphaFoldDB" id="A0AAF0FEL4"/>
<evidence type="ECO:0000313" key="11">
    <source>
        <dbReference type="EMBL" id="WFD45094.1"/>
    </source>
</evidence>
<keyword evidence="8" id="KW-0460">Magnesium</keyword>
<dbReference type="GO" id="GO:0070733">
    <property type="term" value="F:AMPylase activity"/>
    <property type="evidence" value="ECO:0007669"/>
    <property type="project" value="TreeGrafter"/>
</dbReference>
<keyword evidence="5" id="KW-0479">Metal-binding</keyword>
<protein>
    <recommendedName>
        <fullName evidence="9">Selenoprotein O</fullName>
    </recommendedName>
</protein>
<feature type="region of interest" description="Disordered" evidence="10">
    <location>
        <begin position="73"/>
        <end position="115"/>
    </location>
</feature>
<sequence length="770" mass="85725">MKYRPLSLPRVPAAQQVTANLLADPVTPTAGALVAMPVGYPSLLRRARFVQNGAHFSYVSPLPLLFPYEFPAQNDQQGDQTTLGEQQKSEIQAEQEQDSDLDDAQREEKAKANAVRRMDQIEDILRGYEVQIPAPGQKIDPIPPRRRGSGCPSARVVAFSPECHTQCLPHLAVGDVHAWLLANSGKEGPDTYSSGPIADAIAGGMPSQYGEEAGDDHEARRAFSDWAAGRAVPLHIQSDQINSESGPGVQFFNEADANEGWKKPAEETPERYSTEVTKRVSDKNRAYGPYSLRYGGHQFGEWAGQLGDGRAVTLVEAWDAESQQRWEVQLKGAGRTPFSRFGDGLATLKSSLREFLASEYMAALQIPTSRSLAVTSLPDLPVARESLTSAAIAMRINPSWLRIGNFQIHSKRQEWESVRLLGEFVAHDLMHLDGVKKSSTSSVDHSLSTDSTDSSNSGKPWSERLIREVALRNARTCALWQAYGFMHGVLNTDNICLLGETIDYGPYGFMDVFDDAQICNHSDYSGRYSYRMQPTMILYAIDQLLESLAPVLGFEDIHQRAPRPGELLLADDSQRAIWADHGMDTFAESIRDQLKNTLLSEWANAWLLRLGVQSQGASQDKSQLIDPLVDLLTGLDMTNALRYLCEFPTTDKTVSSFAKDWVDYAARESLSENKIQSAEAWLNEYSQWLRASPQSAEDIASHMRRKNPAFTLRNWITDEAANRLEFQQDTAFVEQVRKRCVHPFDDLQGDDIRFQDIGSELTCNLPSCSS</sequence>
<dbReference type="GO" id="GO:0046872">
    <property type="term" value="F:metal ion binding"/>
    <property type="evidence" value="ECO:0007669"/>
    <property type="project" value="UniProtKB-KW"/>
</dbReference>
<comment type="similarity">
    <text evidence="2">Belongs to the SELO family.</text>
</comment>
<dbReference type="PANTHER" id="PTHR32057">
    <property type="entry name" value="PROTEIN ADENYLYLTRANSFERASE SELO, MITOCHONDRIAL"/>
    <property type="match status" value="1"/>
</dbReference>
<comment type="cofactor">
    <cofactor evidence="1">
        <name>Mg(2+)</name>
        <dbReference type="ChEBI" id="CHEBI:18420"/>
    </cofactor>
</comment>